<accession>Q65SR0</accession>
<keyword evidence="2" id="KW-1185">Reference proteome</keyword>
<gene>
    <name evidence="1" type="ordered locus">MS1393</name>
</gene>
<dbReference type="KEGG" id="msu:MS1393"/>
<dbReference type="AlphaFoldDB" id="Q65SR0"/>
<proteinExistence type="predicted"/>
<protein>
    <submittedName>
        <fullName evidence="1">Uncharacterized protein</fullName>
    </submittedName>
</protein>
<organism evidence="1 2">
    <name type="scientific">Mannheimia succiniciproducens (strain KCTC 0769BP / MBEL55E)</name>
    <dbReference type="NCBI Taxonomy" id="221988"/>
    <lineage>
        <taxon>Bacteria</taxon>
        <taxon>Pseudomonadati</taxon>
        <taxon>Pseudomonadota</taxon>
        <taxon>Gammaproteobacteria</taxon>
        <taxon>Pasteurellales</taxon>
        <taxon>Pasteurellaceae</taxon>
        <taxon>Basfia</taxon>
    </lineage>
</organism>
<dbReference type="HOGENOM" id="CLU_3063178_0_0_6"/>
<dbReference type="EMBL" id="AE016827">
    <property type="protein sequence ID" value="AAU38000.1"/>
    <property type="molecule type" value="Genomic_DNA"/>
</dbReference>
<name>Q65SR0_MANSM</name>
<dbReference type="Proteomes" id="UP000000607">
    <property type="component" value="Chromosome"/>
</dbReference>
<evidence type="ECO:0000313" key="2">
    <source>
        <dbReference type="Proteomes" id="UP000000607"/>
    </source>
</evidence>
<reference evidence="1 2" key="1">
    <citation type="journal article" date="2004" name="Nat. Biotechnol.">
        <title>The genome sequence of the capnophilic rumen bacterium Mannheimia succiniciproducens.</title>
        <authorList>
            <person name="Hong S.H."/>
            <person name="Kim J.S."/>
            <person name="Lee S.Y."/>
            <person name="In Y.H."/>
            <person name="Choi S.S."/>
            <person name="Rih J.-K."/>
            <person name="Kim C.H."/>
            <person name="Jeong H."/>
            <person name="Hur C.G."/>
            <person name="Kim J.J."/>
        </authorList>
    </citation>
    <scope>NUCLEOTIDE SEQUENCE [LARGE SCALE GENOMIC DNA]</scope>
    <source>
        <strain evidence="2">KCTC 0769BP / MBEL55E</strain>
    </source>
</reference>
<dbReference type="STRING" id="221988.MS1393"/>
<sequence length="53" mass="6237">MGVYNKVPFAKFLPKPTACKNTSFFDRTFIRKENKAYFNKRIAPKEFGKEANF</sequence>
<evidence type="ECO:0000313" key="1">
    <source>
        <dbReference type="EMBL" id="AAU38000.1"/>
    </source>
</evidence>